<dbReference type="EMBL" id="BSXU01000299">
    <property type="protein sequence ID" value="GMG20164.1"/>
    <property type="molecule type" value="Genomic_DNA"/>
</dbReference>
<organism evidence="9 10">
    <name type="scientific">Ambrosiozyma monospora</name>
    <name type="common">Yeast</name>
    <name type="synonym">Endomycopsis monosporus</name>
    <dbReference type="NCBI Taxonomy" id="43982"/>
    <lineage>
        <taxon>Eukaryota</taxon>
        <taxon>Fungi</taxon>
        <taxon>Dikarya</taxon>
        <taxon>Ascomycota</taxon>
        <taxon>Saccharomycotina</taxon>
        <taxon>Pichiomycetes</taxon>
        <taxon>Pichiales</taxon>
        <taxon>Pichiaceae</taxon>
        <taxon>Ambrosiozyma</taxon>
    </lineage>
</organism>
<dbReference type="InterPro" id="IPR013525">
    <property type="entry name" value="ABC2_TM"/>
</dbReference>
<evidence type="ECO:0000256" key="2">
    <source>
        <dbReference type="ARBA" id="ARBA00022448"/>
    </source>
</evidence>
<comment type="caution">
    <text evidence="9">The sequence shown here is derived from an EMBL/GenBank/DDBJ whole genome shotgun (WGS) entry which is preliminary data.</text>
</comment>
<comment type="subcellular location">
    <subcellularLocation>
        <location evidence="1">Membrane</location>
        <topology evidence="1">Multi-pass membrane protein</topology>
    </subcellularLocation>
</comment>
<dbReference type="OrthoDB" id="245989at2759"/>
<evidence type="ECO:0000259" key="8">
    <source>
        <dbReference type="Pfam" id="PF19055"/>
    </source>
</evidence>
<gene>
    <name evidence="9" type="ORF">Amon01_000102000</name>
</gene>
<evidence type="ECO:0000259" key="7">
    <source>
        <dbReference type="Pfam" id="PF01061"/>
    </source>
</evidence>
<dbReference type="Gene3D" id="3.40.50.300">
    <property type="entry name" value="P-loop containing nucleotide triphosphate hydrolases"/>
    <property type="match status" value="1"/>
</dbReference>
<dbReference type="GO" id="GO:0016020">
    <property type="term" value="C:membrane"/>
    <property type="evidence" value="ECO:0007669"/>
    <property type="project" value="UniProtKB-SubCell"/>
</dbReference>
<feature type="transmembrane region" description="Helical" evidence="6">
    <location>
        <begin position="392"/>
        <end position="408"/>
    </location>
</feature>
<dbReference type="Pfam" id="PF19055">
    <property type="entry name" value="ABC2_membrane_7"/>
    <property type="match status" value="1"/>
</dbReference>
<reference evidence="9" key="1">
    <citation type="submission" date="2023-04" db="EMBL/GenBank/DDBJ databases">
        <title>Ambrosiozyma monospora NBRC 1965.</title>
        <authorList>
            <person name="Ichikawa N."/>
            <person name="Sato H."/>
            <person name="Tonouchi N."/>
        </authorList>
    </citation>
    <scope>NUCLEOTIDE SEQUENCE</scope>
    <source>
        <strain evidence="9">NBRC 1965</strain>
    </source>
</reference>
<dbReference type="Proteomes" id="UP001165063">
    <property type="component" value="Unassembled WGS sequence"/>
</dbReference>
<feature type="transmembrane region" description="Helical" evidence="6">
    <location>
        <begin position="366"/>
        <end position="385"/>
    </location>
</feature>
<proteinExistence type="predicted"/>
<evidence type="ECO:0000256" key="6">
    <source>
        <dbReference type="SAM" id="Phobius"/>
    </source>
</evidence>
<dbReference type="InterPro" id="IPR043926">
    <property type="entry name" value="ABCG_dom"/>
</dbReference>
<evidence type="ECO:0000256" key="4">
    <source>
        <dbReference type="ARBA" id="ARBA00022989"/>
    </source>
</evidence>
<feature type="transmembrane region" description="Helical" evidence="6">
    <location>
        <begin position="287"/>
        <end position="315"/>
    </location>
</feature>
<accession>A0A9W6YM76</accession>
<dbReference type="InterPro" id="IPR027417">
    <property type="entry name" value="P-loop_NTPase"/>
</dbReference>
<keyword evidence="5 6" id="KW-0472">Membrane</keyword>
<dbReference type="GO" id="GO:0140359">
    <property type="term" value="F:ABC-type transporter activity"/>
    <property type="evidence" value="ECO:0007669"/>
    <property type="project" value="InterPro"/>
</dbReference>
<dbReference type="AlphaFoldDB" id="A0A9W6YM76"/>
<evidence type="ECO:0000313" key="9">
    <source>
        <dbReference type="EMBL" id="GMG20164.1"/>
    </source>
</evidence>
<name>A0A9W6YM76_AMBMO</name>
<feature type="domain" description="ABC-2 type transporter transmembrane" evidence="7">
    <location>
        <begin position="197"/>
        <end position="412"/>
    </location>
</feature>
<evidence type="ECO:0000256" key="3">
    <source>
        <dbReference type="ARBA" id="ARBA00022692"/>
    </source>
</evidence>
<feature type="domain" description="ABC transporter family G" evidence="8">
    <location>
        <begin position="79"/>
        <end position="137"/>
    </location>
</feature>
<feature type="transmembrane region" description="Helical" evidence="6">
    <location>
        <begin position="336"/>
        <end position="360"/>
    </location>
</feature>
<feature type="transmembrane region" description="Helical" evidence="6">
    <location>
        <begin position="489"/>
        <end position="508"/>
    </location>
</feature>
<dbReference type="SUPFAM" id="SSF52540">
    <property type="entry name" value="P-loop containing nucleoside triphosphate hydrolases"/>
    <property type="match status" value="1"/>
</dbReference>
<dbReference type="Pfam" id="PF01061">
    <property type="entry name" value="ABC2_membrane"/>
    <property type="match status" value="1"/>
</dbReference>
<keyword evidence="10" id="KW-1185">Reference proteome</keyword>
<sequence length="575" mass="65796">MHVLEMTPYADAIVGVPGEGLNVEQRKRLTIGVELVAKPKLLLFLDEPTSGLDSQTAWSILCLIKKLSNAGQAVMCTIHQPSAMLFSQFDNLLLLKRGGETVYFGEIGKDATTLISYLERNGASKCPPKANPAEWMLEATGATPGTKADHDYHQIWVDSPEHAAVVTELDRLQRELEPLPKPQLENEQSSYASSIGTQYYEVTKRVFQQYWRSPEYIWSKLSLIILSKLFNGFTFFKANNTLQGMQNQMFSLFMLTASFATLVEQMLPHFVEQRALYEARERPSKTFSWVAFITAQITVEIPWMILVATVAFFCFYYPVGFVHNAHGSHDVHERGVLFWLFLVQFFIFTSSLGQACIAGIEMQENAANIATFLFAFTLIFCGVLVTKEKLPGFWLFMYRVSPFTYWIAGTMTTAMGDAPVRCSKQETLVFEPYGGSCAEYLGPYMKIAGGYLTDPSSTSMCEYCKMKNTNDFLNSVNALRFSKWGNWGIFWVYCVANVFITIFLYWFARVPKQTDYFKIFSGKVETCLKRYITWRKARRAMWREKLSTRKTEVFSDSGYLSWKDRQRGEKIYTKH</sequence>
<keyword evidence="2" id="KW-0813">Transport</keyword>
<protein>
    <submittedName>
        <fullName evidence="9">Unnamed protein product</fullName>
    </submittedName>
</protein>
<keyword evidence="4 6" id="KW-1133">Transmembrane helix</keyword>
<keyword evidence="3 6" id="KW-0812">Transmembrane</keyword>
<evidence type="ECO:0000256" key="1">
    <source>
        <dbReference type="ARBA" id="ARBA00004141"/>
    </source>
</evidence>
<evidence type="ECO:0000313" key="10">
    <source>
        <dbReference type="Proteomes" id="UP001165063"/>
    </source>
</evidence>
<dbReference type="PANTHER" id="PTHR19241">
    <property type="entry name" value="ATP-BINDING CASSETTE TRANSPORTER"/>
    <property type="match status" value="1"/>
</dbReference>
<evidence type="ECO:0000256" key="5">
    <source>
        <dbReference type="ARBA" id="ARBA00023136"/>
    </source>
</evidence>